<keyword evidence="2" id="KW-1185">Reference proteome</keyword>
<organism evidence="1 2">
    <name type="scientific">Characodon lateralis</name>
    <dbReference type="NCBI Taxonomy" id="208331"/>
    <lineage>
        <taxon>Eukaryota</taxon>
        <taxon>Metazoa</taxon>
        <taxon>Chordata</taxon>
        <taxon>Craniata</taxon>
        <taxon>Vertebrata</taxon>
        <taxon>Euteleostomi</taxon>
        <taxon>Actinopterygii</taxon>
        <taxon>Neopterygii</taxon>
        <taxon>Teleostei</taxon>
        <taxon>Neoteleostei</taxon>
        <taxon>Acanthomorphata</taxon>
        <taxon>Ovalentaria</taxon>
        <taxon>Atherinomorphae</taxon>
        <taxon>Cyprinodontiformes</taxon>
        <taxon>Goodeidae</taxon>
        <taxon>Characodon</taxon>
    </lineage>
</organism>
<evidence type="ECO:0000313" key="1">
    <source>
        <dbReference type="EMBL" id="MED6283099.1"/>
    </source>
</evidence>
<protein>
    <submittedName>
        <fullName evidence="1">Uncharacterized protein</fullName>
    </submittedName>
</protein>
<name>A0ABU7E792_9TELE</name>
<evidence type="ECO:0000313" key="2">
    <source>
        <dbReference type="Proteomes" id="UP001352852"/>
    </source>
</evidence>
<proteinExistence type="predicted"/>
<accession>A0ABU7E792</accession>
<dbReference type="EMBL" id="JAHUTJ010049438">
    <property type="protein sequence ID" value="MED6283099.1"/>
    <property type="molecule type" value="Genomic_DNA"/>
</dbReference>
<comment type="caution">
    <text evidence="1">The sequence shown here is derived from an EMBL/GenBank/DDBJ whole genome shotgun (WGS) entry which is preliminary data.</text>
</comment>
<dbReference type="Proteomes" id="UP001352852">
    <property type="component" value="Unassembled WGS sequence"/>
</dbReference>
<gene>
    <name evidence="1" type="ORF">CHARACLAT_005245</name>
</gene>
<sequence length="74" mass="8615">MQRPESAEPGRSVWRKRSGVVVALRVKETWVIHVHTPSFGRVRLTVPNMEVTMLLAAYSCFIFWRRKSESVSNR</sequence>
<reference evidence="1 2" key="1">
    <citation type="submission" date="2021-06" db="EMBL/GenBank/DDBJ databases">
        <authorList>
            <person name="Palmer J.M."/>
        </authorList>
    </citation>
    <scope>NUCLEOTIDE SEQUENCE [LARGE SCALE GENOMIC DNA]</scope>
    <source>
        <strain evidence="1 2">CL_MEX2019</strain>
        <tissue evidence="1">Muscle</tissue>
    </source>
</reference>